<sequence length="74" mass="8101">MSKESEFEMSKMTVDVTLYVALSPDPGIISITWIESHDPPSFGLLESTVFFNKTTPANPIFPEASTSSSSESQK</sequence>
<reference evidence="1" key="1">
    <citation type="journal article" date="2021" name="Open Biol.">
        <title>Shared evolutionary footprints suggest mitochondrial oxidative damage underlies multiple complex I losses in fungi.</title>
        <authorList>
            <person name="Schikora-Tamarit M.A."/>
            <person name="Marcet-Houben M."/>
            <person name="Nosek J."/>
            <person name="Gabaldon T."/>
        </authorList>
    </citation>
    <scope>NUCLEOTIDE SEQUENCE</scope>
    <source>
        <strain evidence="1">CBS6075</strain>
    </source>
</reference>
<reference evidence="1" key="2">
    <citation type="submission" date="2021-01" db="EMBL/GenBank/DDBJ databases">
        <authorList>
            <person name="Schikora-Tamarit M.A."/>
        </authorList>
    </citation>
    <scope>NUCLEOTIDE SEQUENCE</scope>
    <source>
        <strain evidence="1">CBS6075</strain>
    </source>
</reference>
<gene>
    <name evidence="1" type="ORF">OGAPHI_003938</name>
</gene>
<keyword evidence="2" id="KW-1185">Reference proteome</keyword>
<proteinExistence type="predicted"/>
<dbReference type="Proteomes" id="UP000769157">
    <property type="component" value="Unassembled WGS sequence"/>
</dbReference>
<organism evidence="1 2">
    <name type="scientific">Ogataea philodendri</name>
    <dbReference type="NCBI Taxonomy" id="1378263"/>
    <lineage>
        <taxon>Eukaryota</taxon>
        <taxon>Fungi</taxon>
        <taxon>Dikarya</taxon>
        <taxon>Ascomycota</taxon>
        <taxon>Saccharomycotina</taxon>
        <taxon>Pichiomycetes</taxon>
        <taxon>Pichiales</taxon>
        <taxon>Pichiaceae</taxon>
        <taxon>Ogataea</taxon>
    </lineage>
</organism>
<comment type="caution">
    <text evidence="1">The sequence shown here is derived from an EMBL/GenBank/DDBJ whole genome shotgun (WGS) entry which is preliminary data.</text>
</comment>
<dbReference type="EMBL" id="JAEUBE010000295">
    <property type="protein sequence ID" value="KAH3665750.1"/>
    <property type="molecule type" value="Genomic_DNA"/>
</dbReference>
<protein>
    <submittedName>
        <fullName evidence="1">Uncharacterized protein</fullName>
    </submittedName>
</protein>
<dbReference type="GeneID" id="70235903"/>
<name>A0A9P8T558_9ASCO</name>
<evidence type="ECO:0000313" key="2">
    <source>
        <dbReference type="Proteomes" id="UP000769157"/>
    </source>
</evidence>
<dbReference type="AlphaFoldDB" id="A0A9P8T558"/>
<accession>A0A9P8T558</accession>
<evidence type="ECO:0000313" key="1">
    <source>
        <dbReference type="EMBL" id="KAH3665750.1"/>
    </source>
</evidence>
<dbReference type="RefSeq" id="XP_046060954.1">
    <property type="nucleotide sequence ID" value="XM_046204963.1"/>
</dbReference>